<dbReference type="Proteomes" id="UP000321204">
    <property type="component" value="Chromosome"/>
</dbReference>
<keyword evidence="7" id="KW-1185">Reference proteome</keyword>
<dbReference type="InterPro" id="IPR009056">
    <property type="entry name" value="Cyt_c-like_dom"/>
</dbReference>
<proteinExistence type="predicted"/>
<dbReference type="GO" id="GO:0009055">
    <property type="term" value="F:electron transfer activity"/>
    <property type="evidence" value="ECO:0007669"/>
    <property type="project" value="InterPro"/>
</dbReference>
<dbReference type="OrthoDB" id="9779283at2"/>
<keyword evidence="1 4" id="KW-0349">Heme</keyword>
<dbReference type="PANTHER" id="PTHR35008">
    <property type="entry name" value="BLL4482 PROTEIN-RELATED"/>
    <property type="match status" value="1"/>
</dbReference>
<evidence type="ECO:0000259" key="5">
    <source>
        <dbReference type="PROSITE" id="PS51007"/>
    </source>
</evidence>
<protein>
    <submittedName>
        <fullName evidence="6">C-type cytochrome</fullName>
    </submittedName>
</protein>
<evidence type="ECO:0000256" key="3">
    <source>
        <dbReference type="ARBA" id="ARBA00023004"/>
    </source>
</evidence>
<evidence type="ECO:0000313" key="6">
    <source>
        <dbReference type="EMBL" id="QEC57251.1"/>
    </source>
</evidence>
<dbReference type="Gene3D" id="1.10.760.10">
    <property type="entry name" value="Cytochrome c-like domain"/>
    <property type="match status" value="2"/>
</dbReference>
<feature type="domain" description="Cytochrome c" evidence="5">
    <location>
        <begin position="187"/>
        <end position="277"/>
    </location>
</feature>
<gene>
    <name evidence="6" type="ORF">FSB75_15545</name>
</gene>
<keyword evidence="2 4" id="KW-0479">Metal-binding</keyword>
<dbReference type="AlphaFoldDB" id="A0A5B8UKN3"/>
<evidence type="ECO:0000256" key="2">
    <source>
        <dbReference type="ARBA" id="ARBA00022723"/>
    </source>
</evidence>
<evidence type="ECO:0000256" key="1">
    <source>
        <dbReference type="ARBA" id="ARBA00022617"/>
    </source>
</evidence>
<dbReference type="PROSITE" id="PS51257">
    <property type="entry name" value="PROKAR_LIPOPROTEIN"/>
    <property type="match status" value="1"/>
</dbReference>
<dbReference type="Pfam" id="PF21342">
    <property type="entry name" value="SoxA-TsdA_cyt-c"/>
    <property type="match status" value="1"/>
</dbReference>
<dbReference type="PANTHER" id="PTHR35008:SF9">
    <property type="entry name" value="CYTOCHROME C DOMAIN-CONTAINING PROTEIN"/>
    <property type="match status" value="1"/>
</dbReference>
<dbReference type="GO" id="GO:0046872">
    <property type="term" value="F:metal ion binding"/>
    <property type="evidence" value="ECO:0007669"/>
    <property type="project" value="UniProtKB-KW"/>
</dbReference>
<dbReference type="Pfam" id="PF00034">
    <property type="entry name" value="Cytochrom_C"/>
    <property type="match status" value="1"/>
</dbReference>
<keyword evidence="3 4" id="KW-0408">Iron</keyword>
<dbReference type="EMBL" id="CP042433">
    <property type="protein sequence ID" value="QEC57251.1"/>
    <property type="molecule type" value="Genomic_DNA"/>
</dbReference>
<sequence>MRSLRSSCFPFFLGIAACGFILEDALPGASQKAMVLHQQYREDEEWIAPSEFEIPPGEEGELIRYGKELVAHTSIYLGPKGVVAHLANRMNCQNCHTYAGTENFANPFSAVASTYPKYRERSGRKESIESRVNDCLQRSMNGQTLDSLSHEMKAMIAYIKWVGGGVPKGARPKGAGIEPLPLLKRAADPQKGGGVFLLHCQRCHGEKGQGLLSPDSVSYVYPPLWGDGSFNTAAGINRLSLLAGFIKNNMPFGANWKEPELNNEDAWDVAAFVASQPRPIKNFAGDWKDLSKKPFDYPFGPYADSFSERQHKYGPFDVMKKKK</sequence>
<dbReference type="PROSITE" id="PS51007">
    <property type="entry name" value="CYTC"/>
    <property type="match status" value="1"/>
</dbReference>
<accession>A0A5B8UKN3</accession>
<dbReference type="KEGG" id="fgg:FSB75_15545"/>
<reference evidence="6 7" key="1">
    <citation type="journal article" date="2015" name="Int. J. Syst. Evol. Microbiol.">
        <title>Flavisolibacter ginsenosidimutans sp. nov., with ginsenoside-converting activity isolated from soil used for cultivating ginseng.</title>
        <authorList>
            <person name="Zhao Y."/>
            <person name="Liu Q."/>
            <person name="Kang M.S."/>
            <person name="Jin F."/>
            <person name="Yu H."/>
            <person name="Im W.T."/>
        </authorList>
    </citation>
    <scope>NUCLEOTIDE SEQUENCE [LARGE SCALE GENOMIC DNA]</scope>
    <source>
        <strain evidence="6 7">Gsoil 636</strain>
    </source>
</reference>
<dbReference type="InterPro" id="IPR051459">
    <property type="entry name" value="Cytochrome_c-type_DH"/>
</dbReference>
<evidence type="ECO:0000313" key="7">
    <source>
        <dbReference type="Proteomes" id="UP000321204"/>
    </source>
</evidence>
<evidence type="ECO:0000256" key="4">
    <source>
        <dbReference type="PROSITE-ProRule" id="PRU00433"/>
    </source>
</evidence>
<dbReference type="RefSeq" id="WP_146789371.1">
    <property type="nucleotide sequence ID" value="NZ_BAABIO010000003.1"/>
</dbReference>
<dbReference type="InterPro" id="IPR036909">
    <property type="entry name" value="Cyt_c-like_dom_sf"/>
</dbReference>
<name>A0A5B8UKN3_9BACT</name>
<organism evidence="6 7">
    <name type="scientific">Flavisolibacter ginsenosidimutans</name>
    <dbReference type="NCBI Taxonomy" id="661481"/>
    <lineage>
        <taxon>Bacteria</taxon>
        <taxon>Pseudomonadati</taxon>
        <taxon>Bacteroidota</taxon>
        <taxon>Chitinophagia</taxon>
        <taxon>Chitinophagales</taxon>
        <taxon>Chitinophagaceae</taxon>
        <taxon>Flavisolibacter</taxon>
    </lineage>
</organism>
<dbReference type="GO" id="GO:0020037">
    <property type="term" value="F:heme binding"/>
    <property type="evidence" value="ECO:0007669"/>
    <property type="project" value="InterPro"/>
</dbReference>
<dbReference type="SUPFAM" id="SSF46626">
    <property type="entry name" value="Cytochrome c"/>
    <property type="match status" value="2"/>
</dbReference>